<organism evidence="2 3">
    <name type="scientific">Heterodera trifolii</name>
    <dbReference type="NCBI Taxonomy" id="157864"/>
    <lineage>
        <taxon>Eukaryota</taxon>
        <taxon>Metazoa</taxon>
        <taxon>Ecdysozoa</taxon>
        <taxon>Nematoda</taxon>
        <taxon>Chromadorea</taxon>
        <taxon>Rhabditida</taxon>
        <taxon>Tylenchina</taxon>
        <taxon>Tylenchomorpha</taxon>
        <taxon>Tylenchoidea</taxon>
        <taxon>Heteroderidae</taxon>
        <taxon>Heteroderinae</taxon>
        <taxon>Heterodera</taxon>
    </lineage>
</organism>
<comment type="caution">
    <text evidence="2">The sequence shown here is derived from an EMBL/GenBank/DDBJ whole genome shotgun (WGS) entry which is preliminary data.</text>
</comment>
<accession>A0ABD2IUS0</accession>
<evidence type="ECO:0000256" key="1">
    <source>
        <dbReference type="SAM" id="MobiDB-lite"/>
    </source>
</evidence>
<feature type="compositionally biased region" description="Basic and acidic residues" evidence="1">
    <location>
        <begin position="48"/>
        <end position="58"/>
    </location>
</feature>
<dbReference type="Proteomes" id="UP001620626">
    <property type="component" value="Unassembled WGS sequence"/>
</dbReference>
<sequence length="132" mass="13892">MSRVKGRRMGAEQQELTGLVGPSDRRLPPPSPRGLSMFAPQPPAKVGHMRDQKERKYGGDGGGAGQMLTLLTSVSADAAHVKSLAAGGDSVFAAPGDLGGGKGKKGKGWPKRQQLMHKTLLTHPTNSTNRLN</sequence>
<evidence type="ECO:0000313" key="3">
    <source>
        <dbReference type="Proteomes" id="UP001620626"/>
    </source>
</evidence>
<dbReference type="AlphaFoldDB" id="A0ABD2IUS0"/>
<proteinExistence type="predicted"/>
<protein>
    <submittedName>
        <fullName evidence="2">Uncharacterized protein</fullName>
    </submittedName>
</protein>
<feature type="region of interest" description="Disordered" evidence="1">
    <location>
        <begin position="86"/>
        <end position="132"/>
    </location>
</feature>
<dbReference type="EMBL" id="JBICBT010001137">
    <property type="protein sequence ID" value="KAL3081355.1"/>
    <property type="molecule type" value="Genomic_DNA"/>
</dbReference>
<keyword evidence="3" id="KW-1185">Reference proteome</keyword>
<gene>
    <name evidence="2" type="ORF">niasHT_039832</name>
</gene>
<reference evidence="2 3" key="1">
    <citation type="submission" date="2024-10" db="EMBL/GenBank/DDBJ databases">
        <authorList>
            <person name="Kim D."/>
        </authorList>
    </citation>
    <scope>NUCLEOTIDE SEQUENCE [LARGE SCALE GENOMIC DNA]</scope>
    <source>
        <strain evidence="2">BH-2024</strain>
    </source>
</reference>
<feature type="region of interest" description="Disordered" evidence="1">
    <location>
        <begin position="1"/>
        <end position="61"/>
    </location>
</feature>
<evidence type="ECO:0000313" key="2">
    <source>
        <dbReference type="EMBL" id="KAL3081355.1"/>
    </source>
</evidence>
<feature type="compositionally biased region" description="Polar residues" evidence="1">
    <location>
        <begin position="122"/>
        <end position="132"/>
    </location>
</feature>
<name>A0ABD2IUS0_9BILA</name>